<dbReference type="KEGG" id="crw:CROST_032510"/>
<dbReference type="STRING" id="84029.CROST_28240"/>
<accession>A0A1S8MEL9</accession>
<protein>
    <submittedName>
        <fullName evidence="1">Uncharacterized protein</fullName>
    </submittedName>
</protein>
<dbReference type="RefSeq" id="WP_077832592.1">
    <property type="nucleotide sequence ID" value="NZ_CP096983.1"/>
</dbReference>
<sequence length="147" mass="17891">MEKCYFEFEINNNDRFSKLQEFFYELKKDKEKDNIISDDSKWISYFEEEVIMKFWWPTSHELKEYETLWKRTPINERFTSPKLQHPWDFESMIDAFANGEYDFVSCERISNGKGRIEFNPWAWPYGGSSSFRALIEYHGFKILSEDI</sequence>
<proteinExistence type="predicted"/>
<evidence type="ECO:0000313" key="2">
    <source>
        <dbReference type="Proteomes" id="UP000190951"/>
    </source>
</evidence>
<name>A0A1S8MEL9_9CLOT</name>
<keyword evidence="2" id="KW-1185">Reference proteome</keyword>
<dbReference type="AlphaFoldDB" id="A0A1S8MEL9"/>
<reference evidence="1 2" key="1">
    <citation type="submission" date="2022-04" db="EMBL/GenBank/DDBJ databases">
        <title>Genome sequence of C. roseum typestrain.</title>
        <authorList>
            <person name="Poehlein A."/>
            <person name="Schoch T."/>
            <person name="Duerre P."/>
            <person name="Daniel R."/>
        </authorList>
    </citation>
    <scope>NUCLEOTIDE SEQUENCE [LARGE SCALE GENOMIC DNA]</scope>
    <source>
        <strain evidence="1 2">DSM 7320</strain>
    </source>
</reference>
<evidence type="ECO:0000313" key="1">
    <source>
        <dbReference type="EMBL" id="URZ12529.1"/>
    </source>
</evidence>
<organism evidence="1 2">
    <name type="scientific">Clostridium felsineum</name>
    <dbReference type="NCBI Taxonomy" id="36839"/>
    <lineage>
        <taxon>Bacteria</taxon>
        <taxon>Bacillati</taxon>
        <taxon>Bacillota</taxon>
        <taxon>Clostridia</taxon>
        <taxon>Eubacteriales</taxon>
        <taxon>Clostridiaceae</taxon>
        <taxon>Clostridium</taxon>
    </lineage>
</organism>
<dbReference type="Proteomes" id="UP000190951">
    <property type="component" value="Chromosome"/>
</dbReference>
<dbReference type="EMBL" id="CP096983">
    <property type="protein sequence ID" value="URZ12529.1"/>
    <property type="molecule type" value="Genomic_DNA"/>
</dbReference>
<gene>
    <name evidence="1" type="ORF">CROST_032510</name>
</gene>